<dbReference type="GO" id="GO:0009331">
    <property type="term" value="C:glycerol-3-phosphate dehydrogenase (FAD) complex"/>
    <property type="evidence" value="ECO:0007669"/>
    <property type="project" value="UniProtKB-UniRule"/>
</dbReference>
<dbReference type="PROSITE" id="PS00977">
    <property type="entry name" value="FAD_G3PDH_1"/>
    <property type="match status" value="1"/>
</dbReference>
<comment type="caution">
    <text evidence="9">The sequence shown here is derived from an EMBL/GenBank/DDBJ whole genome shotgun (WGS) entry which is preliminary data.</text>
</comment>
<dbReference type="InterPro" id="IPR031656">
    <property type="entry name" value="DAO_C"/>
</dbReference>
<dbReference type="PANTHER" id="PTHR11985">
    <property type="entry name" value="GLYCEROL-3-PHOSPHATE DEHYDROGENASE"/>
    <property type="match status" value="1"/>
</dbReference>
<keyword evidence="4" id="KW-0274">FAD</keyword>
<protein>
    <recommendedName>
        <fullName evidence="6">Glycerol-3-phosphate dehydrogenase</fullName>
        <ecNumber evidence="6">1.1.5.3</ecNumber>
    </recommendedName>
</protein>
<evidence type="ECO:0000259" key="7">
    <source>
        <dbReference type="Pfam" id="PF01266"/>
    </source>
</evidence>
<evidence type="ECO:0000256" key="5">
    <source>
        <dbReference type="ARBA" id="ARBA00023002"/>
    </source>
</evidence>
<reference evidence="9 10" key="1">
    <citation type="submission" date="2016-03" db="EMBL/GenBank/DDBJ databases">
        <title>Genome sequence of Nesiotobacter sp. nov., a moderately halophilic alphaproteobacterium isolated from the Yellow Sea, China.</title>
        <authorList>
            <person name="Zhang G."/>
            <person name="Zhang R."/>
        </authorList>
    </citation>
    <scope>NUCLEOTIDE SEQUENCE [LARGE SCALE GENOMIC DNA]</scope>
    <source>
        <strain evidence="9 10">WB1-6</strain>
    </source>
</reference>
<dbReference type="SUPFAM" id="SSF51905">
    <property type="entry name" value="FAD/NAD(P)-binding domain"/>
    <property type="match status" value="1"/>
</dbReference>
<comment type="cofactor">
    <cofactor evidence="1 6">
        <name>FAD</name>
        <dbReference type="ChEBI" id="CHEBI:57692"/>
    </cofactor>
</comment>
<gene>
    <name evidence="9" type="ORF">A3843_11075</name>
</gene>
<dbReference type="EMBL" id="LVVZ01000015">
    <property type="protein sequence ID" value="OKL44102.1"/>
    <property type="molecule type" value="Genomic_DNA"/>
</dbReference>
<evidence type="ECO:0000256" key="2">
    <source>
        <dbReference type="ARBA" id="ARBA00007330"/>
    </source>
</evidence>
<accession>A0A1U7JHE2</accession>
<dbReference type="InterPro" id="IPR006076">
    <property type="entry name" value="FAD-dep_OxRdtase"/>
</dbReference>
<organism evidence="9 10">
    <name type="scientific">Pseudovibrio exalbescens</name>
    <dbReference type="NCBI Taxonomy" id="197461"/>
    <lineage>
        <taxon>Bacteria</taxon>
        <taxon>Pseudomonadati</taxon>
        <taxon>Pseudomonadota</taxon>
        <taxon>Alphaproteobacteria</taxon>
        <taxon>Hyphomicrobiales</taxon>
        <taxon>Stappiaceae</taxon>
        <taxon>Pseudovibrio</taxon>
    </lineage>
</organism>
<name>A0A1U7JHE2_9HYPH</name>
<dbReference type="InterPro" id="IPR036188">
    <property type="entry name" value="FAD/NAD-bd_sf"/>
</dbReference>
<comment type="similarity">
    <text evidence="2 6">Belongs to the FAD-dependent glycerol-3-phosphate dehydrogenase family.</text>
</comment>
<evidence type="ECO:0000259" key="8">
    <source>
        <dbReference type="Pfam" id="PF16901"/>
    </source>
</evidence>
<dbReference type="GO" id="GO:0046168">
    <property type="term" value="P:glycerol-3-phosphate catabolic process"/>
    <property type="evidence" value="ECO:0007669"/>
    <property type="project" value="TreeGrafter"/>
</dbReference>
<dbReference type="Gene3D" id="6.10.250.1890">
    <property type="match status" value="1"/>
</dbReference>
<proteinExistence type="inferred from homology"/>
<dbReference type="EC" id="1.1.5.3" evidence="6"/>
<dbReference type="Pfam" id="PF01266">
    <property type="entry name" value="DAO"/>
    <property type="match status" value="1"/>
</dbReference>
<feature type="domain" description="FAD dependent oxidoreductase" evidence="7">
    <location>
        <begin position="6"/>
        <end position="363"/>
    </location>
</feature>
<dbReference type="Pfam" id="PF16901">
    <property type="entry name" value="DAO_C"/>
    <property type="match status" value="1"/>
</dbReference>
<dbReference type="Gene3D" id="3.50.50.60">
    <property type="entry name" value="FAD/NAD(P)-binding domain"/>
    <property type="match status" value="1"/>
</dbReference>
<dbReference type="Gene3D" id="3.30.9.10">
    <property type="entry name" value="D-Amino Acid Oxidase, subunit A, domain 2"/>
    <property type="match status" value="1"/>
</dbReference>
<keyword evidence="3 6" id="KW-0285">Flavoprotein</keyword>
<evidence type="ECO:0000313" key="9">
    <source>
        <dbReference type="EMBL" id="OKL44102.1"/>
    </source>
</evidence>
<dbReference type="PANTHER" id="PTHR11985:SF15">
    <property type="entry name" value="GLYCEROL-3-PHOSPHATE DEHYDROGENASE, MITOCHONDRIAL"/>
    <property type="match status" value="1"/>
</dbReference>
<dbReference type="AlphaFoldDB" id="A0A1U7JHE2"/>
<dbReference type="STRING" id="197461.A3843_11075"/>
<dbReference type="InterPro" id="IPR038299">
    <property type="entry name" value="DAO_C_sf"/>
</dbReference>
<sequence>MDQVFDLFVVGGGINGCGIARDAAGRGASVFLAEKNDFAQATSSSSTKLIHGGLRYLEYYEFRLVREALIEREVLLNAAPHIIWPLRFILPHHKGLRPAWLIRLGLFLYDHLGGRKILPGTRSVNLKEGPYRESLKPLFSKGFEYSDCWVDDARLVVLNARDAQARGAEIHRNCEVVNAKKEGDLWAVTLRDTGTGETRQVKARAMVNAAGPWVSSLLNRALGRNEESRVRLVKGSHIIVPKLYEHDRCFIFQNTDGRIVFAIPYEHDYTLIGTTDVDYQADPGEVAISQEEVAYLCQAVSEYFEQPIRPEDVVHTYSGVRPLYDDGASAAQAATRDYVLDYEHKPGEPGLLNVFGGKITTYRRLAESALEELSAFLPADQKPWTASAVLPGGGFGPEEFDDRLKALKGLHPYLSDRVAWRLLRSYGLDALEILKDAKSEADLGQHFGAGLYQVEVEWLRAREWALTADDILWRRSKLGLKFSAEQKAALADYLAEKVH</sequence>
<dbReference type="PRINTS" id="PR01001">
    <property type="entry name" value="FADG3PDH"/>
</dbReference>
<dbReference type="Proteomes" id="UP000185783">
    <property type="component" value="Unassembled WGS sequence"/>
</dbReference>
<dbReference type="RefSeq" id="WP_028481089.1">
    <property type="nucleotide sequence ID" value="NZ_LVVZ01000015.1"/>
</dbReference>
<dbReference type="Gene3D" id="1.10.8.870">
    <property type="entry name" value="Alpha-glycerophosphate oxidase, cap domain"/>
    <property type="match status" value="1"/>
</dbReference>
<evidence type="ECO:0000256" key="1">
    <source>
        <dbReference type="ARBA" id="ARBA00001974"/>
    </source>
</evidence>
<evidence type="ECO:0000313" key="10">
    <source>
        <dbReference type="Proteomes" id="UP000185783"/>
    </source>
</evidence>
<dbReference type="NCBIfam" id="NF008899">
    <property type="entry name" value="PRK12266.1"/>
    <property type="match status" value="1"/>
</dbReference>
<comment type="catalytic activity">
    <reaction evidence="6">
        <text>a quinone + sn-glycerol 3-phosphate = dihydroxyacetone phosphate + a quinol</text>
        <dbReference type="Rhea" id="RHEA:18977"/>
        <dbReference type="ChEBI" id="CHEBI:24646"/>
        <dbReference type="ChEBI" id="CHEBI:57597"/>
        <dbReference type="ChEBI" id="CHEBI:57642"/>
        <dbReference type="ChEBI" id="CHEBI:132124"/>
        <dbReference type="EC" id="1.1.5.3"/>
    </reaction>
</comment>
<dbReference type="PROSITE" id="PS00978">
    <property type="entry name" value="FAD_G3PDH_2"/>
    <property type="match status" value="1"/>
</dbReference>
<evidence type="ECO:0000256" key="6">
    <source>
        <dbReference type="RuleBase" id="RU361217"/>
    </source>
</evidence>
<keyword evidence="5 6" id="KW-0560">Oxidoreductase</keyword>
<dbReference type="InterPro" id="IPR000447">
    <property type="entry name" value="G3P_DH_FAD-dep"/>
</dbReference>
<feature type="domain" description="Alpha-glycerophosphate oxidase C-terminal" evidence="8">
    <location>
        <begin position="385"/>
        <end position="489"/>
    </location>
</feature>
<evidence type="ECO:0000256" key="4">
    <source>
        <dbReference type="ARBA" id="ARBA00022827"/>
    </source>
</evidence>
<keyword evidence="10" id="KW-1185">Reference proteome</keyword>
<dbReference type="GO" id="GO:0004368">
    <property type="term" value="F:glycerol-3-phosphate dehydrogenase (quinone) activity"/>
    <property type="evidence" value="ECO:0007669"/>
    <property type="project" value="UniProtKB-EC"/>
</dbReference>
<evidence type="ECO:0000256" key="3">
    <source>
        <dbReference type="ARBA" id="ARBA00022630"/>
    </source>
</evidence>
<dbReference type="NCBIfam" id="NF009906">
    <property type="entry name" value="PRK13369.1"/>
    <property type="match status" value="1"/>
</dbReference>
<dbReference type="SUPFAM" id="SSF54373">
    <property type="entry name" value="FAD-linked reductases, C-terminal domain"/>
    <property type="match status" value="1"/>
</dbReference>